<dbReference type="GO" id="GO:0005634">
    <property type="term" value="C:nucleus"/>
    <property type="evidence" value="ECO:0007669"/>
    <property type="project" value="UniProtKB-SubCell"/>
</dbReference>
<gene>
    <name evidence="6" type="ORF">CAUPRSCDRAFT_5879</name>
    <name evidence="7" type="ORF">CXG81DRAFT_12660</name>
</gene>
<accession>A0A4P9X6U1</accession>
<dbReference type="GO" id="GO:1990527">
    <property type="term" value="C:Tec1p-Ste12p-Dig1p complex"/>
    <property type="evidence" value="ECO:0007669"/>
    <property type="project" value="TreeGrafter"/>
</dbReference>
<keyword evidence="4" id="KW-0539">Nucleus</keyword>
<proteinExistence type="inferred from homology"/>
<dbReference type="InterPro" id="IPR052127">
    <property type="entry name" value="STE12_transcription_factor"/>
</dbReference>
<evidence type="ECO:0000256" key="2">
    <source>
        <dbReference type="ARBA" id="ARBA00023015"/>
    </source>
</evidence>
<evidence type="ECO:0000256" key="3">
    <source>
        <dbReference type="ARBA" id="ARBA00023163"/>
    </source>
</evidence>
<dbReference type="PANTHER" id="PTHR47427">
    <property type="entry name" value="PROTEIN STE12"/>
    <property type="match status" value="1"/>
</dbReference>
<dbReference type="GO" id="GO:1990526">
    <property type="term" value="C:Ste12p-Dig1p-Dig2p complex"/>
    <property type="evidence" value="ECO:0007669"/>
    <property type="project" value="TreeGrafter"/>
</dbReference>
<evidence type="ECO:0000256" key="5">
    <source>
        <dbReference type="ARBA" id="ARBA00024345"/>
    </source>
</evidence>
<evidence type="ECO:0000256" key="4">
    <source>
        <dbReference type="ARBA" id="ARBA00023242"/>
    </source>
</evidence>
<dbReference type="EMBL" id="ML009156">
    <property type="protein sequence ID" value="RKO97844.1"/>
    <property type="molecule type" value="Genomic_DNA"/>
</dbReference>
<feature type="non-terminal residue" evidence="7">
    <location>
        <position position="185"/>
    </location>
</feature>
<dbReference type="STRING" id="1555241.A0A4P9X6U1"/>
<dbReference type="InterPro" id="IPR003120">
    <property type="entry name" value="Ste12"/>
</dbReference>
<organism evidence="7 9">
    <name type="scientific">Caulochytrium protostelioides</name>
    <dbReference type="NCBI Taxonomy" id="1555241"/>
    <lineage>
        <taxon>Eukaryota</taxon>
        <taxon>Fungi</taxon>
        <taxon>Fungi incertae sedis</taxon>
        <taxon>Chytridiomycota</taxon>
        <taxon>Chytridiomycota incertae sedis</taxon>
        <taxon>Chytridiomycetes</taxon>
        <taxon>Caulochytriales</taxon>
        <taxon>Caulochytriaceae</taxon>
        <taxon>Caulochytrium</taxon>
    </lineage>
</organism>
<dbReference type="OrthoDB" id="1095242at2759"/>
<reference evidence="8 9" key="1">
    <citation type="journal article" date="2018" name="Nat. Microbiol.">
        <title>Leveraging single-cell genomics to expand the fungal tree of life.</title>
        <authorList>
            <person name="Ahrendt S.R."/>
            <person name="Quandt C.A."/>
            <person name="Ciobanu D."/>
            <person name="Clum A."/>
            <person name="Salamov A."/>
            <person name="Andreopoulos B."/>
            <person name="Cheng J.F."/>
            <person name="Woyke T."/>
            <person name="Pelin A."/>
            <person name="Henrissat B."/>
            <person name="Reynolds N.K."/>
            <person name="Benny G.L."/>
            <person name="Smith M.E."/>
            <person name="James T.Y."/>
            <person name="Grigoriev I.V."/>
        </authorList>
    </citation>
    <scope>NUCLEOTIDE SEQUENCE [LARGE SCALE GENOMIC DNA]</scope>
    <source>
        <strain evidence="8 9">ATCC 52028</strain>
    </source>
</reference>
<reference evidence="7" key="2">
    <citation type="submission" date="2018-04" db="EMBL/GenBank/DDBJ databases">
        <title>Leveraging single-cell genomics to expand the Fungal Tree of Life.</title>
        <authorList>
            <consortium name="DOE Joint Genome Institute"/>
            <person name="Ahrendt S.R."/>
            <person name="Quandt C.A."/>
            <person name="Ciobanu D."/>
            <person name="Clum A."/>
            <person name="Salamov A."/>
            <person name="Andreopoulos B."/>
            <person name="Cheng J.-F."/>
            <person name="Woyke T."/>
            <person name="Pelin A."/>
            <person name="Henrissat B."/>
            <person name="Benny G.L."/>
            <person name="Smith M.E."/>
            <person name="James T.Y."/>
            <person name="Grigoriev I.V."/>
        </authorList>
    </citation>
    <scope>NUCLEOTIDE SEQUENCE</scope>
    <source>
        <strain evidence="7">ATCC 52028</strain>
    </source>
</reference>
<evidence type="ECO:0000256" key="1">
    <source>
        <dbReference type="ARBA" id="ARBA00004123"/>
    </source>
</evidence>
<keyword evidence="9" id="KW-1185">Reference proteome</keyword>
<dbReference type="Proteomes" id="UP000274922">
    <property type="component" value="Unassembled WGS sequence"/>
</dbReference>
<dbReference type="Pfam" id="PF02200">
    <property type="entry name" value="STE"/>
    <property type="match status" value="1"/>
</dbReference>
<evidence type="ECO:0000313" key="7">
    <source>
        <dbReference type="EMBL" id="RKP00914.1"/>
    </source>
</evidence>
<protein>
    <submittedName>
        <fullName evidence="6">STE-domain-containing protein</fullName>
    </submittedName>
</protein>
<dbReference type="Proteomes" id="UP000268535">
    <property type="component" value="Unassembled WGS sequence"/>
</dbReference>
<dbReference type="EMBL" id="ML014193">
    <property type="protein sequence ID" value="RKP00914.1"/>
    <property type="molecule type" value="Genomic_DNA"/>
</dbReference>
<keyword evidence="3" id="KW-0804">Transcription</keyword>
<sequence length="185" mass="20710">MGAVGSAPVYVHGLSAVSPPAPESPVETLWHDVIAEARYLYPDLQQARPAGPVSPNAPDPGLPSFIEFLALANRFVTPQRPVLRYPLPSGDAITCVLFQGRTYITGTDIVRSLMYRHMALRRQVCHIKKFEEGVFSDLRNLKPGLHATLQEPRSPLLGYLDHLGCIRTQKKQKVFFWECVPHDRL</sequence>
<dbReference type="PANTHER" id="PTHR47427:SF1">
    <property type="entry name" value="PROTEIN STE12"/>
    <property type="match status" value="1"/>
</dbReference>
<evidence type="ECO:0000313" key="8">
    <source>
        <dbReference type="Proteomes" id="UP000268535"/>
    </source>
</evidence>
<name>A0A4P9X6U1_9FUNG</name>
<keyword evidence="2" id="KW-0805">Transcription regulation</keyword>
<dbReference type="GO" id="GO:0003700">
    <property type="term" value="F:DNA-binding transcription factor activity"/>
    <property type="evidence" value="ECO:0007669"/>
    <property type="project" value="InterPro"/>
</dbReference>
<comment type="subcellular location">
    <subcellularLocation>
        <location evidence="1">Nucleus</location>
    </subcellularLocation>
</comment>
<evidence type="ECO:0000313" key="9">
    <source>
        <dbReference type="Proteomes" id="UP000274922"/>
    </source>
</evidence>
<dbReference type="SMART" id="SM00424">
    <property type="entry name" value="STE"/>
    <property type="match status" value="1"/>
</dbReference>
<dbReference type="AlphaFoldDB" id="A0A4P9X6U1"/>
<reference evidence="6" key="3">
    <citation type="submission" date="2018-08" db="EMBL/GenBank/DDBJ databases">
        <title>Leveraging single-cell genomics to expand the Fungal Tree of Life.</title>
        <authorList>
            <consortium name="DOE Joint Genome Institute"/>
            <person name="Ahrendt S.R."/>
            <person name="Quandt C.A."/>
            <person name="Ciobanu D."/>
            <person name="Clum A."/>
            <person name="Salamov A."/>
            <person name="Andreopoulos B."/>
            <person name="Cheng J.-F."/>
            <person name="Woyke T."/>
            <person name="Pelin A."/>
            <person name="Henrissat B."/>
            <person name="Reynolds N."/>
            <person name="Benny G.L."/>
            <person name="Smith M.E."/>
            <person name="James T.Y."/>
            <person name="Grigoriev I.V."/>
        </authorList>
    </citation>
    <scope>NUCLEOTIDE SEQUENCE</scope>
    <source>
        <strain evidence="6">ATCC 52028</strain>
    </source>
</reference>
<evidence type="ECO:0000313" key="6">
    <source>
        <dbReference type="EMBL" id="RKO97844.1"/>
    </source>
</evidence>
<comment type="similarity">
    <text evidence="5">Belongs to the STE12 transcription factor family.</text>
</comment>